<reference evidence="2 3" key="1">
    <citation type="journal article" date="2021" name="Hortic Res">
        <title>The domestication of Cucurbita argyrosperma as revealed by the genome of its wild relative.</title>
        <authorList>
            <person name="Barrera-Redondo J."/>
            <person name="Sanchez-de la Vega G."/>
            <person name="Aguirre-Liguori J.A."/>
            <person name="Castellanos-Morales G."/>
            <person name="Gutierrez-Guerrero Y.T."/>
            <person name="Aguirre-Dugua X."/>
            <person name="Aguirre-Planter E."/>
            <person name="Tenaillon M.I."/>
            <person name="Lira-Saade R."/>
            <person name="Eguiarte L.E."/>
        </authorList>
    </citation>
    <scope>NUCLEOTIDE SEQUENCE [LARGE SCALE GENOMIC DNA]</scope>
    <source>
        <strain evidence="2">JBR-2021</strain>
    </source>
</reference>
<dbReference type="InterPro" id="IPR045073">
    <property type="entry name" value="Omega/Tau-like"/>
</dbReference>
<dbReference type="CDD" id="cd03185">
    <property type="entry name" value="GST_C_Tau"/>
    <property type="match status" value="1"/>
</dbReference>
<dbReference type="AlphaFoldDB" id="A0AAV6MJN3"/>
<feature type="domain" description="GST C-terminal" evidence="1">
    <location>
        <begin position="1"/>
        <end position="101"/>
    </location>
</feature>
<evidence type="ECO:0000313" key="3">
    <source>
        <dbReference type="Proteomes" id="UP000685013"/>
    </source>
</evidence>
<evidence type="ECO:0000313" key="2">
    <source>
        <dbReference type="EMBL" id="KAG6582435.1"/>
    </source>
</evidence>
<dbReference type="Pfam" id="PF00043">
    <property type="entry name" value="GST_C"/>
    <property type="match status" value="1"/>
</dbReference>
<dbReference type="InterPro" id="IPR010987">
    <property type="entry name" value="Glutathione-S-Trfase_C-like"/>
</dbReference>
<feature type="non-terminal residue" evidence="2">
    <location>
        <position position="1"/>
    </location>
</feature>
<dbReference type="PROSITE" id="PS50405">
    <property type="entry name" value="GST_CTER"/>
    <property type="match status" value="1"/>
</dbReference>
<protein>
    <submittedName>
        <fullName evidence="2">Glutathione S-transferase</fullName>
    </submittedName>
</protein>
<dbReference type="PANTHER" id="PTHR11260">
    <property type="entry name" value="GLUTATHIONE S-TRANSFERASE, GST, SUPERFAMILY, GST DOMAIN CONTAINING"/>
    <property type="match status" value="1"/>
</dbReference>
<dbReference type="GO" id="GO:0004364">
    <property type="term" value="F:glutathione transferase activity"/>
    <property type="evidence" value="ECO:0007669"/>
    <property type="project" value="InterPro"/>
</dbReference>
<comment type="caution">
    <text evidence="2">The sequence shown here is derived from an EMBL/GenBank/DDBJ whole genome shotgun (WGS) entry which is preliminary data.</text>
</comment>
<accession>A0AAV6MJN3</accession>
<dbReference type="EMBL" id="JAGKQH010000014">
    <property type="protein sequence ID" value="KAG6582435.1"/>
    <property type="molecule type" value="Genomic_DNA"/>
</dbReference>
<dbReference type="GO" id="GO:0005737">
    <property type="term" value="C:cytoplasm"/>
    <property type="evidence" value="ECO:0007669"/>
    <property type="project" value="TreeGrafter"/>
</dbReference>
<proteinExistence type="predicted"/>
<dbReference type="PANTHER" id="PTHR11260:SF679">
    <property type="entry name" value="GLUTATHIONE TRANSFERASE"/>
    <property type="match status" value="1"/>
</dbReference>
<keyword evidence="3" id="KW-1185">Reference proteome</keyword>
<name>A0AAV6MJN3_9ROSI</name>
<gene>
    <name evidence="2" type="primary">HSP26-A</name>
    <name evidence="2" type="ORF">SDJN03_22437</name>
</gene>
<evidence type="ECO:0000259" key="1">
    <source>
        <dbReference type="PROSITE" id="PS50405"/>
    </source>
</evidence>
<dbReference type="Proteomes" id="UP000685013">
    <property type="component" value="Chromosome 14"/>
</dbReference>
<dbReference type="InterPro" id="IPR004046">
    <property type="entry name" value="GST_C"/>
</dbReference>
<dbReference type="GO" id="GO:0006749">
    <property type="term" value="P:glutathione metabolic process"/>
    <property type="evidence" value="ECO:0007669"/>
    <property type="project" value="InterPro"/>
</dbReference>
<organism evidence="2 3">
    <name type="scientific">Cucurbita argyrosperma subsp. sororia</name>
    <dbReference type="NCBI Taxonomy" id="37648"/>
    <lineage>
        <taxon>Eukaryota</taxon>
        <taxon>Viridiplantae</taxon>
        <taxon>Streptophyta</taxon>
        <taxon>Embryophyta</taxon>
        <taxon>Tracheophyta</taxon>
        <taxon>Spermatophyta</taxon>
        <taxon>Magnoliopsida</taxon>
        <taxon>eudicotyledons</taxon>
        <taxon>Gunneridae</taxon>
        <taxon>Pentapetalae</taxon>
        <taxon>rosids</taxon>
        <taxon>fabids</taxon>
        <taxon>Cucurbitales</taxon>
        <taxon>Cucurbitaceae</taxon>
        <taxon>Cucurbiteae</taxon>
        <taxon>Cucurbita</taxon>
    </lineage>
</organism>
<sequence>MLVVEGEEDREKVTKASLEVLQTLEEQAFGDKKFFAGDEINMVDLAYGILARWLPVFQEVVGIKLFEPDTFPRLHAWAENFRQAAVIRDNLPDHAQMVPLFKIRREYLLQTARK</sequence>
<dbReference type="InterPro" id="IPR045074">
    <property type="entry name" value="GST_C_Tau"/>
</dbReference>